<feature type="region of interest" description="Disordered" evidence="1">
    <location>
        <begin position="356"/>
        <end position="415"/>
    </location>
</feature>
<protein>
    <recommendedName>
        <fullName evidence="2">IRS-type PTB domain-containing protein</fullName>
    </recommendedName>
</protein>
<dbReference type="Pfam" id="PF02174">
    <property type="entry name" value="IRS"/>
    <property type="match status" value="1"/>
</dbReference>
<dbReference type="AlphaFoldDB" id="A0AAN9XWY9"/>
<feature type="region of interest" description="Disordered" evidence="1">
    <location>
        <begin position="763"/>
        <end position="830"/>
    </location>
</feature>
<feature type="region of interest" description="Disordered" evidence="1">
    <location>
        <begin position="881"/>
        <end position="909"/>
    </location>
</feature>
<dbReference type="SUPFAM" id="SSF50729">
    <property type="entry name" value="PH domain-like"/>
    <property type="match status" value="1"/>
</dbReference>
<dbReference type="PROSITE" id="PS51064">
    <property type="entry name" value="IRS_PTB"/>
    <property type="match status" value="1"/>
</dbReference>
<dbReference type="Gene3D" id="2.30.29.30">
    <property type="entry name" value="Pleckstrin-homology domain (PH domain)/Phosphotyrosine-binding domain (PTB)"/>
    <property type="match status" value="2"/>
</dbReference>
<evidence type="ECO:0000256" key="1">
    <source>
        <dbReference type="SAM" id="MobiDB-lite"/>
    </source>
</evidence>
<dbReference type="InterPro" id="IPR011993">
    <property type="entry name" value="PH-like_dom_sf"/>
</dbReference>
<accession>A0AAN9XWY9</accession>
<keyword evidence="4" id="KW-1185">Reference proteome</keyword>
<organism evidence="3 4">
    <name type="scientific">Parthenolecanium corni</name>
    <dbReference type="NCBI Taxonomy" id="536013"/>
    <lineage>
        <taxon>Eukaryota</taxon>
        <taxon>Metazoa</taxon>
        <taxon>Ecdysozoa</taxon>
        <taxon>Arthropoda</taxon>
        <taxon>Hexapoda</taxon>
        <taxon>Insecta</taxon>
        <taxon>Pterygota</taxon>
        <taxon>Neoptera</taxon>
        <taxon>Paraneoptera</taxon>
        <taxon>Hemiptera</taxon>
        <taxon>Sternorrhyncha</taxon>
        <taxon>Coccoidea</taxon>
        <taxon>Coccidae</taxon>
        <taxon>Parthenolecanium</taxon>
    </lineage>
</organism>
<evidence type="ECO:0000313" key="3">
    <source>
        <dbReference type="EMBL" id="KAK7571902.1"/>
    </source>
</evidence>
<sequence>MVSLSFFYVISYPVMVIYDLAPSRLSFTLDKESNTIAIVCQDLIVVLAFDTRERLIQWQVKIYSHLGEDQQFLIQISSSPPKAKLSPGPAKLHIQERRFCLTSGVPPKLAGCWEVKHLRRFGVVDGKFCFEGGSLCGRGEGLYVFLTDQGEEITRSVQMASEGRLNSLRRPLARNMSVQHESPRKGIILRTDTRLSEFGCTESCIQGSNSILLNKKAQPWPSMETQADVYGHGDTSSLADFTMDAQNIKTCNWNMEKQMGRCVSCIGKLGLISRPSTAANTPGSINFNPWAIDESNLCRTGIHPDSFIDEMEYTCDSSCISISQKSKYSNSSSSGTECSEQPSSCLHSLLETAPKNFQTPISPPKNFQSTNISCTRPDAGSPPCRPPKPAKYRNQPTSNGNTPVRKRINKPPMPLPSDADECACKTLPPPSYDNYDQPKFNDSPFSHQKTNDLESCNRYYDTPRSIKAQESVFGNYDIPPAAVPLRNNCACSPNMKIIMEADQTKNLETCFCHQLLRYSQPWMQLPFHLPCKNQQQNLTIQKPIEHQCNILPLKEAPVYAKVDLSKKLKNRLLKESEEKMEPTDTKVNAELSANANNYMNIRFEGEDENYKHLTNLNYMNLEFSNSLRYYENVRELLSNSADRGRIESLNLDLPAKFSTVHQHQQPIRVCNKCGHACQTKNSNDTDTPKPKGSQLALTEIATFENYVPMSPLKLGTQSEKSADSIVDATTEKRTFKPLRLNTKYSTLESYSKHADKFLVEMRKRSNSASSPENVGSVDSKDSDQADSRMPVDSDSGLESDKLSSQENDDTLETLQRHRKESSGSSSGGIVAGGIRRLSSIVCKSSNRDSSSSNDSGFSSASLKYPCQDFVDFEMPLTTAGSTKRHHSFNQHSHKNGDSSYSPTPRRAKSTDPLRDLAFQFHRGSVVPKSSSAEAELPLYLTKRDHCKDCTSPPETTVSVPYVECRSTSSGTSDMSDYIETLSISSHSSSDVHSNDAMRLHQSVVTTLKPRSGNEYQKVDRISFLDSESKVS</sequence>
<feature type="domain" description="IRS-type PTB" evidence="2">
    <location>
        <begin position="66"/>
        <end position="171"/>
    </location>
</feature>
<evidence type="ECO:0000313" key="4">
    <source>
        <dbReference type="Proteomes" id="UP001367676"/>
    </source>
</evidence>
<dbReference type="InterPro" id="IPR002404">
    <property type="entry name" value="IRS_PTB"/>
</dbReference>
<dbReference type="PANTHER" id="PTHR21636">
    <property type="entry name" value="PROTEIN DOK-7"/>
    <property type="match status" value="1"/>
</dbReference>
<evidence type="ECO:0000259" key="2">
    <source>
        <dbReference type="PROSITE" id="PS51064"/>
    </source>
</evidence>
<dbReference type="GO" id="GO:0007528">
    <property type="term" value="P:neuromuscular junction development"/>
    <property type="evidence" value="ECO:0007669"/>
    <property type="project" value="TreeGrafter"/>
</dbReference>
<reference evidence="3 4" key="1">
    <citation type="submission" date="2024-03" db="EMBL/GenBank/DDBJ databases">
        <title>Adaptation during the transition from Ophiocordyceps entomopathogen to insect associate is accompanied by gene loss and intensified selection.</title>
        <authorList>
            <person name="Ward C.M."/>
            <person name="Onetto C.A."/>
            <person name="Borneman A.R."/>
        </authorList>
    </citation>
    <scope>NUCLEOTIDE SEQUENCE [LARGE SCALE GENOMIC DNA]</scope>
    <source>
        <strain evidence="3">AWRI1</strain>
        <tissue evidence="3">Single Adult Female</tissue>
    </source>
</reference>
<feature type="compositionally biased region" description="Basic residues" evidence="1">
    <location>
        <begin position="882"/>
        <end position="893"/>
    </location>
</feature>
<dbReference type="SMART" id="SM01244">
    <property type="entry name" value="IRS"/>
    <property type="match status" value="1"/>
</dbReference>
<dbReference type="Proteomes" id="UP001367676">
    <property type="component" value="Unassembled WGS sequence"/>
</dbReference>
<feature type="compositionally biased region" description="Basic and acidic residues" evidence="1">
    <location>
        <begin position="778"/>
        <end position="791"/>
    </location>
</feature>
<dbReference type="GO" id="GO:0019901">
    <property type="term" value="F:protein kinase binding"/>
    <property type="evidence" value="ECO:0007669"/>
    <property type="project" value="InterPro"/>
</dbReference>
<gene>
    <name evidence="3" type="ORF">V9T40_014374</name>
</gene>
<proteinExistence type="predicted"/>
<comment type="caution">
    <text evidence="3">The sequence shown here is derived from an EMBL/GenBank/DDBJ whole genome shotgun (WGS) entry which is preliminary data.</text>
</comment>
<name>A0AAN9XWY9_9HEMI</name>
<feature type="compositionally biased region" description="Polar residues" evidence="1">
    <location>
        <begin position="356"/>
        <end position="374"/>
    </location>
</feature>
<dbReference type="InterPro" id="IPR037746">
    <property type="entry name" value="Dok-7"/>
</dbReference>
<dbReference type="EMBL" id="JBBCAQ010000038">
    <property type="protein sequence ID" value="KAK7571902.1"/>
    <property type="molecule type" value="Genomic_DNA"/>
</dbReference>
<dbReference type="PANTHER" id="PTHR21636:SF2">
    <property type="entry name" value="PROTEIN DOK-7"/>
    <property type="match status" value="1"/>
</dbReference>